<evidence type="ECO:0000313" key="3">
    <source>
        <dbReference type="Proteomes" id="UP000199063"/>
    </source>
</evidence>
<gene>
    <name evidence="2" type="ORF">SAMN05444921_12040</name>
</gene>
<dbReference type="InterPro" id="IPR000073">
    <property type="entry name" value="AB_hydrolase_1"/>
</dbReference>
<organism evidence="2 3">
    <name type="scientific">Streptomyces wuyuanensis</name>
    <dbReference type="NCBI Taxonomy" id="1196353"/>
    <lineage>
        <taxon>Bacteria</taxon>
        <taxon>Bacillati</taxon>
        <taxon>Actinomycetota</taxon>
        <taxon>Actinomycetes</taxon>
        <taxon>Kitasatosporales</taxon>
        <taxon>Streptomycetaceae</taxon>
        <taxon>Streptomyces</taxon>
    </lineage>
</organism>
<dbReference type="InterPro" id="IPR029058">
    <property type="entry name" value="AB_hydrolase_fold"/>
</dbReference>
<dbReference type="PRINTS" id="PR00111">
    <property type="entry name" value="ABHYDROLASE"/>
</dbReference>
<name>A0A1G9Z0T9_9ACTN</name>
<dbReference type="STRING" id="1196353.SAMN05444921_12040"/>
<dbReference type="AlphaFoldDB" id="A0A1G9Z0T9"/>
<evidence type="ECO:0000313" key="2">
    <source>
        <dbReference type="EMBL" id="SDN14343.1"/>
    </source>
</evidence>
<dbReference type="SUPFAM" id="SSF53474">
    <property type="entry name" value="alpha/beta-Hydrolases"/>
    <property type="match status" value="1"/>
</dbReference>
<dbReference type="PANTHER" id="PTHR43433:SF5">
    <property type="entry name" value="AB HYDROLASE-1 DOMAIN-CONTAINING PROTEIN"/>
    <property type="match status" value="1"/>
</dbReference>
<reference evidence="3" key="1">
    <citation type="submission" date="2016-10" db="EMBL/GenBank/DDBJ databases">
        <authorList>
            <person name="Varghese N."/>
            <person name="Submissions S."/>
        </authorList>
    </citation>
    <scope>NUCLEOTIDE SEQUENCE [LARGE SCALE GENOMIC DNA]</scope>
    <source>
        <strain evidence="3">CGMCC 4.7042</strain>
    </source>
</reference>
<dbReference type="GeneID" id="40832484"/>
<accession>A0A1G9Z0T9</accession>
<dbReference type="PANTHER" id="PTHR43433">
    <property type="entry name" value="HYDROLASE, ALPHA/BETA FOLD FAMILY PROTEIN"/>
    <property type="match status" value="1"/>
</dbReference>
<dbReference type="EMBL" id="FNHI01000020">
    <property type="protein sequence ID" value="SDN14343.1"/>
    <property type="molecule type" value="Genomic_DNA"/>
</dbReference>
<dbReference type="Proteomes" id="UP000199063">
    <property type="component" value="Unassembled WGS sequence"/>
</dbReference>
<dbReference type="GO" id="GO:0003824">
    <property type="term" value="F:catalytic activity"/>
    <property type="evidence" value="ECO:0007669"/>
    <property type="project" value="UniProtKB-ARBA"/>
</dbReference>
<dbReference type="Pfam" id="PF00561">
    <property type="entry name" value="Abhydrolase_1"/>
    <property type="match status" value="1"/>
</dbReference>
<dbReference type="InterPro" id="IPR050471">
    <property type="entry name" value="AB_hydrolase"/>
</dbReference>
<evidence type="ECO:0000259" key="1">
    <source>
        <dbReference type="Pfam" id="PF00561"/>
    </source>
</evidence>
<dbReference type="Gene3D" id="3.40.50.1820">
    <property type="entry name" value="alpha/beta hydrolase"/>
    <property type="match status" value="1"/>
</dbReference>
<feature type="domain" description="AB hydrolase-1" evidence="1">
    <location>
        <begin position="23"/>
        <end position="247"/>
    </location>
</feature>
<sequence>MGEHVEANGTRFWVERRGEGPDVLLVAGLSDPAEAWQAQLDGLSDRYRITAFDNRGAGRTPLPDGPLTVPLMADDAAALMSALGVERAHVAGFSGGSLIAQELALRHPDRVRSLVLVSAWARPDAYFRTMTRFWHWLAEDAPGERAMLEAFLLWVYTPRAHADGTVDRIIDETLAFPHPQSAGAFQRQLEAFAAHETLDRLPGITAPALVLSGECDIAAPPRFGRAVADAIPGADFEMLFGEAHQPFQEAPEKFNARVDAFWREVAGQSPVTDGGP</sequence>
<dbReference type="OrthoDB" id="3210844at2"/>
<keyword evidence="3" id="KW-1185">Reference proteome</keyword>
<protein>
    <submittedName>
        <fullName evidence="2">Pimeloyl-ACP methyl ester carboxylesterase</fullName>
    </submittedName>
</protein>
<proteinExistence type="predicted"/>
<dbReference type="RefSeq" id="WP_093659216.1">
    <property type="nucleotide sequence ID" value="NZ_FNHI01000020.1"/>
</dbReference>